<evidence type="ECO:0000256" key="11">
    <source>
        <dbReference type="ARBA" id="ARBA00048179"/>
    </source>
</evidence>
<organism evidence="13 14">
    <name type="scientific">Neolewinella antarctica</name>
    <dbReference type="NCBI Taxonomy" id="442734"/>
    <lineage>
        <taxon>Bacteria</taxon>
        <taxon>Pseudomonadati</taxon>
        <taxon>Bacteroidota</taxon>
        <taxon>Saprospiria</taxon>
        <taxon>Saprospirales</taxon>
        <taxon>Lewinellaceae</taxon>
        <taxon>Neolewinella</taxon>
    </lineage>
</organism>
<dbReference type="PANTHER" id="PTHR31528:SF1">
    <property type="entry name" value="4-AMINO-5-HYDROXYMETHYL-2-METHYLPYRIMIDINE PHOSPHATE SYNTHASE THI11-RELATED"/>
    <property type="match status" value="1"/>
</dbReference>
<name>A0ABX0X9A1_9BACT</name>
<dbReference type="InterPro" id="IPR015168">
    <property type="entry name" value="SsuA/THI5"/>
</dbReference>
<dbReference type="EMBL" id="JAATJH010000002">
    <property type="protein sequence ID" value="NJC25811.1"/>
    <property type="molecule type" value="Genomic_DNA"/>
</dbReference>
<comment type="caution">
    <text evidence="13">The sequence shown here is derived from an EMBL/GenBank/DDBJ whole genome shotgun (WGS) entry which is preliminary data.</text>
</comment>
<keyword evidence="6" id="KW-0479">Metal-binding</keyword>
<keyword evidence="14" id="KW-1185">Reference proteome</keyword>
<sequence>MQQLTLALDWTPNTNHIGFFIAREKGFYAEASLDVNIQDPSQDNYATTPAKKVELGRADFALCPIESIISYRTKKNPFPLIAVAAVLQDDLSAIACRRDSGIARPADLDGKRYASYQARYEDGIVKQMIRNDGGSGELTTDYPAKLGIWNTLLSGEFDATWVFLNWEAVQAGEEADLQYFKMADYGIPYSYSPVIAANEALLEEKRSAYTDFLAATKRGYRYAADHQREAADILGRFVPERDQNIDLQKSLALTAGSFGDDSTWGRMNEQNVAAFLTWLKEQGLERDAPAVSAIVTNALL</sequence>
<comment type="function">
    <text evidence="1">Responsible for the formation of the pyrimidine heterocycle in the thiamine biosynthesis pathway. Catalyzes the formation of hydroxymethylpyrimidine phosphate (HMP-P) from histidine and pyridoxal phosphate (PLP). The protein uses PLP and the active site histidine to form HMP-P, generating an inactive enzyme. The enzyme can only undergo a single turnover, which suggests it is a suicide enzyme.</text>
</comment>
<evidence type="ECO:0000313" key="13">
    <source>
        <dbReference type="EMBL" id="NJC25811.1"/>
    </source>
</evidence>
<evidence type="ECO:0000256" key="8">
    <source>
        <dbReference type="ARBA" id="ARBA00022977"/>
    </source>
</evidence>
<feature type="domain" description="SsuA/THI5-like" evidence="12">
    <location>
        <begin position="13"/>
        <end position="230"/>
    </location>
</feature>
<keyword evidence="9" id="KW-0408">Iron</keyword>
<comment type="catalytic activity">
    <reaction evidence="11">
        <text>N(6)-(pyridoxal phosphate)-L-lysyl-[4-amino-5-hydroxymethyl-2-methylpyrimidine phosphate synthase] + L-histidyl-[4-amino-5-hydroxymethyl-2-methylpyrimidine phosphate synthase] + 2 Fe(3+) + 4 H2O = L-lysyl-[4-amino-5-hydroxymethyl-2-methylpyrimidine phosphate synthase] + (2S)-2-amino-5-hydroxy-4-oxopentanoyl-[4-amino-5-hydroxymethyl-2-methylpyrimidine phosphate synthase] + 4-amino-2-methyl-5-(phosphooxymethyl)pyrimidine + 3-oxopropanoate + 2 Fe(2+) + 2 H(+)</text>
        <dbReference type="Rhea" id="RHEA:65756"/>
        <dbReference type="Rhea" id="RHEA-COMP:16892"/>
        <dbReference type="Rhea" id="RHEA-COMP:16893"/>
        <dbReference type="Rhea" id="RHEA-COMP:16894"/>
        <dbReference type="Rhea" id="RHEA-COMP:16895"/>
        <dbReference type="ChEBI" id="CHEBI:15377"/>
        <dbReference type="ChEBI" id="CHEBI:15378"/>
        <dbReference type="ChEBI" id="CHEBI:29033"/>
        <dbReference type="ChEBI" id="CHEBI:29034"/>
        <dbReference type="ChEBI" id="CHEBI:29969"/>
        <dbReference type="ChEBI" id="CHEBI:29979"/>
        <dbReference type="ChEBI" id="CHEBI:33190"/>
        <dbReference type="ChEBI" id="CHEBI:58354"/>
        <dbReference type="ChEBI" id="CHEBI:143915"/>
        <dbReference type="ChEBI" id="CHEBI:157692"/>
    </reaction>
    <physiologicalReaction direction="left-to-right" evidence="11">
        <dbReference type="Rhea" id="RHEA:65757"/>
    </physiologicalReaction>
</comment>
<keyword evidence="8" id="KW-0784">Thiamine biosynthesis</keyword>
<evidence type="ECO:0000256" key="10">
    <source>
        <dbReference type="ARBA" id="ARBA00033171"/>
    </source>
</evidence>
<evidence type="ECO:0000256" key="3">
    <source>
        <dbReference type="ARBA" id="ARBA00009406"/>
    </source>
</evidence>
<keyword evidence="5" id="KW-0808">Transferase</keyword>
<evidence type="ECO:0000256" key="4">
    <source>
        <dbReference type="ARBA" id="ARBA00011738"/>
    </source>
</evidence>
<evidence type="ECO:0000256" key="9">
    <source>
        <dbReference type="ARBA" id="ARBA00023004"/>
    </source>
</evidence>
<gene>
    <name evidence="13" type="ORF">GGR27_001310</name>
</gene>
<evidence type="ECO:0000259" key="12">
    <source>
        <dbReference type="Pfam" id="PF09084"/>
    </source>
</evidence>
<dbReference type="Pfam" id="PF09084">
    <property type="entry name" value="NMT1"/>
    <property type="match status" value="1"/>
</dbReference>
<evidence type="ECO:0000256" key="1">
    <source>
        <dbReference type="ARBA" id="ARBA00003469"/>
    </source>
</evidence>
<dbReference type="Gene3D" id="3.40.190.10">
    <property type="entry name" value="Periplasmic binding protein-like II"/>
    <property type="match status" value="2"/>
</dbReference>
<dbReference type="Proteomes" id="UP000770785">
    <property type="component" value="Unassembled WGS sequence"/>
</dbReference>
<keyword evidence="7" id="KW-0663">Pyridoxal phosphate</keyword>
<dbReference type="InterPro" id="IPR027939">
    <property type="entry name" value="NMT1/THI5"/>
</dbReference>
<comment type="subunit">
    <text evidence="4">Homodimer.</text>
</comment>
<accession>A0ABX0X9A1</accession>
<comment type="similarity">
    <text evidence="3">Belongs to the NMT1/THI5 family.</text>
</comment>
<dbReference type="SUPFAM" id="SSF53850">
    <property type="entry name" value="Periplasmic binding protein-like II"/>
    <property type="match status" value="1"/>
</dbReference>
<dbReference type="RefSeq" id="WP_168036588.1">
    <property type="nucleotide sequence ID" value="NZ_JAATJH010000002.1"/>
</dbReference>
<dbReference type="PANTHER" id="PTHR31528">
    <property type="entry name" value="4-AMINO-5-HYDROXYMETHYL-2-METHYLPYRIMIDINE PHOSPHATE SYNTHASE THI11-RELATED"/>
    <property type="match status" value="1"/>
</dbReference>
<evidence type="ECO:0000256" key="6">
    <source>
        <dbReference type="ARBA" id="ARBA00022723"/>
    </source>
</evidence>
<comment type="pathway">
    <text evidence="2">Cofactor biosynthesis; thiamine diphosphate biosynthesis.</text>
</comment>
<evidence type="ECO:0000256" key="5">
    <source>
        <dbReference type="ARBA" id="ARBA00022679"/>
    </source>
</evidence>
<evidence type="ECO:0000313" key="14">
    <source>
        <dbReference type="Proteomes" id="UP000770785"/>
    </source>
</evidence>
<evidence type="ECO:0000256" key="2">
    <source>
        <dbReference type="ARBA" id="ARBA00004948"/>
    </source>
</evidence>
<reference evidence="13 14" key="1">
    <citation type="submission" date="2020-03" db="EMBL/GenBank/DDBJ databases">
        <title>Genomic Encyclopedia of Type Strains, Phase IV (KMG-IV): sequencing the most valuable type-strain genomes for metagenomic binning, comparative biology and taxonomic classification.</title>
        <authorList>
            <person name="Goeker M."/>
        </authorList>
    </citation>
    <scope>NUCLEOTIDE SEQUENCE [LARGE SCALE GENOMIC DNA]</scope>
    <source>
        <strain evidence="13 14">DSM 105096</strain>
    </source>
</reference>
<protein>
    <recommendedName>
        <fullName evidence="10">Thiamine pyrimidine synthase</fullName>
    </recommendedName>
</protein>
<evidence type="ECO:0000256" key="7">
    <source>
        <dbReference type="ARBA" id="ARBA00022898"/>
    </source>
</evidence>
<proteinExistence type="inferred from homology"/>